<evidence type="ECO:0000313" key="2">
    <source>
        <dbReference type="EMBL" id="UWX05175.1"/>
    </source>
</evidence>
<dbReference type="EMBL" id="CP065938">
    <property type="protein sequence ID" value="UWX05175.1"/>
    <property type="molecule type" value="Genomic_DNA"/>
</dbReference>
<evidence type="ECO:0000259" key="1">
    <source>
        <dbReference type="Pfam" id="PF09152"/>
    </source>
</evidence>
<feature type="domain" description="DUF1937" evidence="1">
    <location>
        <begin position="2"/>
        <end position="65"/>
    </location>
</feature>
<sequence length="72" mass="8162">MALPYSHSDPLVREVRYGTATSVAAYLMKQGAVVFSPIIYGHQICRYGIDTNFKRWAELDYPMITRADDCMG</sequence>
<protein>
    <submittedName>
        <fullName evidence="2">DUF1937 family protein</fullName>
    </submittedName>
</protein>
<dbReference type="Proteomes" id="UP001058120">
    <property type="component" value="Chromosome"/>
</dbReference>
<dbReference type="Gene3D" id="3.40.50.10400">
    <property type="entry name" value="Hypothetical protein PA1492"/>
    <property type="match status" value="1"/>
</dbReference>
<dbReference type="SUPFAM" id="SSF52309">
    <property type="entry name" value="N-(deoxy)ribosyltransferase-like"/>
    <property type="match status" value="1"/>
</dbReference>
<dbReference type="InterPro" id="IPR015235">
    <property type="entry name" value="DUF1937"/>
</dbReference>
<dbReference type="Pfam" id="PF09152">
    <property type="entry name" value="DUF1937"/>
    <property type="match status" value="1"/>
</dbReference>
<accession>A0ABY5XZ55</accession>
<name>A0ABY5XZ55_9BACT</name>
<organism evidence="2 3">
    <name type="scientific">Taurinivorans muris</name>
    <dbReference type="NCBI Taxonomy" id="2787751"/>
    <lineage>
        <taxon>Bacteria</taxon>
        <taxon>Pseudomonadati</taxon>
        <taxon>Thermodesulfobacteriota</taxon>
        <taxon>Desulfovibrionia</taxon>
        <taxon>Desulfovibrionales</taxon>
        <taxon>Desulfovibrionaceae</taxon>
        <taxon>Taurinivorans</taxon>
    </lineage>
</organism>
<dbReference type="RefSeq" id="WP_334314740.1">
    <property type="nucleotide sequence ID" value="NZ_CP065938.1"/>
</dbReference>
<gene>
    <name evidence="2" type="ORF">JBF11_06805</name>
</gene>
<keyword evidence="3" id="KW-1185">Reference proteome</keyword>
<evidence type="ECO:0000313" key="3">
    <source>
        <dbReference type="Proteomes" id="UP001058120"/>
    </source>
</evidence>
<reference evidence="2" key="1">
    <citation type="submission" date="2020-12" db="EMBL/GenBank/DDBJ databases">
        <title>Taurinivorans muris gen. nov., sp. nov., fundamental and realized metabolic niche of a ubiquitous sulfidogenic bacterium in the murine intestine.</title>
        <authorList>
            <person name="Ye H."/>
            <person name="Hanson B.T."/>
            <person name="Loy A."/>
        </authorList>
    </citation>
    <scope>NUCLEOTIDE SEQUENCE</scope>
    <source>
        <strain evidence="2">LT0009</strain>
    </source>
</reference>
<proteinExistence type="predicted"/>